<proteinExistence type="predicted"/>
<name>A0ABN7XHP1_GIGMA</name>
<gene>
    <name evidence="1" type="ORF">GMARGA_LOCUS42752</name>
</gene>
<evidence type="ECO:0000313" key="2">
    <source>
        <dbReference type="Proteomes" id="UP000789901"/>
    </source>
</evidence>
<reference evidence="1 2" key="1">
    <citation type="submission" date="2021-06" db="EMBL/GenBank/DDBJ databases">
        <authorList>
            <person name="Kallberg Y."/>
            <person name="Tangrot J."/>
            <person name="Rosling A."/>
        </authorList>
    </citation>
    <scope>NUCLEOTIDE SEQUENCE [LARGE SCALE GENOMIC DNA]</scope>
    <source>
        <strain evidence="1 2">120-4 pot B 10/14</strain>
    </source>
</reference>
<evidence type="ECO:0000313" key="1">
    <source>
        <dbReference type="EMBL" id="CAG8853931.1"/>
    </source>
</evidence>
<dbReference type="Proteomes" id="UP000789901">
    <property type="component" value="Unassembled WGS sequence"/>
</dbReference>
<dbReference type="EMBL" id="CAJVQB010131004">
    <property type="protein sequence ID" value="CAG8853931.1"/>
    <property type="molecule type" value="Genomic_DNA"/>
</dbReference>
<feature type="non-terminal residue" evidence="1">
    <location>
        <position position="1"/>
    </location>
</feature>
<keyword evidence="2" id="KW-1185">Reference proteome</keyword>
<accession>A0ABN7XHP1</accession>
<comment type="caution">
    <text evidence="1">The sequence shown here is derived from an EMBL/GenBank/DDBJ whole genome shotgun (WGS) entry which is preliminary data.</text>
</comment>
<protein>
    <submittedName>
        <fullName evidence="1">13851_t:CDS:1</fullName>
    </submittedName>
</protein>
<sequence length="58" mass="6592">NAVCAKTCTRFAEKGNICTKCSSIQYNQNLCNKIAQPLLLSNNTKFTPKHYWDDNPLK</sequence>
<organism evidence="1 2">
    <name type="scientific">Gigaspora margarita</name>
    <dbReference type="NCBI Taxonomy" id="4874"/>
    <lineage>
        <taxon>Eukaryota</taxon>
        <taxon>Fungi</taxon>
        <taxon>Fungi incertae sedis</taxon>
        <taxon>Mucoromycota</taxon>
        <taxon>Glomeromycotina</taxon>
        <taxon>Glomeromycetes</taxon>
        <taxon>Diversisporales</taxon>
        <taxon>Gigasporaceae</taxon>
        <taxon>Gigaspora</taxon>
    </lineage>
</organism>